<protein>
    <submittedName>
        <fullName evidence="2">Uncharacterized protein</fullName>
    </submittedName>
</protein>
<accession>A0A8S0XVK8</accession>
<dbReference type="AlphaFoldDB" id="A0A8S0XVK8"/>
<reference evidence="2 3" key="1">
    <citation type="submission" date="2020-01" db="EMBL/GenBank/DDBJ databases">
        <authorList>
            <person name="Gupta K D."/>
        </authorList>
    </citation>
    <scope>NUCLEOTIDE SEQUENCE [LARGE SCALE GENOMIC DNA]</scope>
</reference>
<evidence type="ECO:0000256" key="1">
    <source>
        <dbReference type="SAM" id="MobiDB-lite"/>
    </source>
</evidence>
<keyword evidence="3" id="KW-1185">Reference proteome</keyword>
<sequence length="237" mass="26437">MLSQSQADYYTCAAMPYPIYTSTGAFYSETPSPSSSTSSQYSESPSPQDYSFPVGSIPAYYTVPPAYQPYLVQPQTIQQPPPPLASIAALPTAGHASNISRPCPTKSSRKIQIPHPYARLFAKKDEVKRRKIWNHALEKSIFTPYELSTIGAPQRRMVYISSLEAHIDRLHTQLLQLDFWPVDFAELEPFKGLNSKTAKSMVAGLQHDASVSKLKLLELERANGDLKRALENFPSEI</sequence>
<feature type="compositionally biased region" description="Low complexity" evidence="1">
    <location>
        <begin position="28"/>
        <end position="48"/>
    </location>
</feature>
<organism evidence="2 3">
    <name type="scientific">Cyclocybe aegerita</name>
    <name type="common">Black poplar mushroom</name>
    <name type="synonym">Agrocybe aegerita</name>
    <dbReference type="NCBI Taxonomy" id="1973307"/>
    <lineage>
        <taxon>Eukaryota</taxon>
        <taxon>Fungi</taxon>
        <taxon>Dikarya</taxon>
        <taxon>Basidiomycota</taxon>
        <taxon>Agaricomycotina</taxon>
        <taxon>Agaricomycetes</taxon>
        <taxon>Agaricomycetidae</taxon>
        <taxon>Agaricales</taxon>
        <taxon>Agaricineae</taxon>
        <taxon>Bolbitiaceae</taxon>
        <taxon>Cyclocybe</taxon>
    </lineage>
</organism>
<evidence type="ECO:0000313" key="3">
    <source>
        <dbReference type="Proteomes" id="UP000467700"/>
    </source>
</evidence>
<dbReference type="Proteomes" id="UP000467700">
    <property type="component" value="Unassembled WGS sequence"/>
</dbReference>
<name>A0A8S0XVK8_CYCAE</name>
<comment type="caution">
    <text evidence="2">The sequence shown here is derived from an EMBL/GenBank/DDBJ whole genome shotgun (WGS) entry which is preliminary data.</text>
</comment>
<evidence type="ECO:0000313" key="2">
    <source>
        <dbReference type="EMBL" id="CAA7266511.1"/>
    </source>
</evidence>
<gene>
    <name evidence="2" type="ORF">AAE3_LOCUS8844</name>
</gene>
<feature type="region of interest" description="Disordered" evidence="1">
    <location>
        <begin position="28"/>
        <end position="49"/>
    </location>
</feature>
<proteinExistence type="predicted"/>
<dbReference type="EMBL" id="CACVBS010000055">
    <property type="protein sequence ID" value="CAA7266511.1"/>
    <property type="molecule type" value="Genomic_DNA"/>
</dbReference>
<dbReference type="OrthoDB" id="3245901at2759"/>